<evidence type="ECO:0000256" key="10">
    <source>
        <dbReference type="PIRSR" id="PIRSR038994-1"/>
    </source>
</evidence>
<comment type="cofactor">
    <cofactor evidence="12">
        <name>a divalent metal cation</name>
        <dbReference type="ChEBI" id="CHEBI:60240"/>
    </cofactor>
    <text evidence="12">Binds 1 divalent metal cation per subunit.</text>
</comment>
<dbReference type="GO" id="GO:0008448">
    <property type="term" value="F:N-acetylglucosamine-6-phosphate deacetylase activity"/>
    <property type="evidence" value="ECO:0007669"/>
    <property type="project" value="UniProtKB-EC"/>
</dbReference>
<feature type="binding site" evidence="11">
    <location>
        <position position="257"/>
    </location>
    <ligand>
        <name>substrate</name>
    </ligand>
</feature>
<keyword evidence="6 9" id="KW-0119">Carbohydrate metabolism</keyword>
<comment type="pathway">
    <text evidence="8">Amino-sugar metabolism; N-acetylneuraminate degradation; D-fructose 6-phosphate from N-acetylneuraminate: step 4/5.</text>
</comment>
<dbReference type="EC" id="3.5.1.25" evidence="2"/>
<keyword evidence="4 12" id="KW-0479">Metal-binding</keyword>
<dbReference type="Gene3D" id="3.20.20.140">
    <property type="entry name" value="Metal-dependent hydrolases"/>
    <property type="match status" value="1"/>
</dbReference>
<feature type="binding site" evidence="12">
    <location>
        <position position="135"/>
    </location>
    <ligand>
        <name>Zn(2+)</name>
        <dbReference type="ChEBI" id="CHEBI:29105"/>
    </ligand>
</feature>
<keyword evidence="5 9" id="KW-0378">Hydrolase</keyword>
<feature type="domain" description="Amidohydrolase-related" evidence="13">
    <location>
        <begin position="57"/>
        <end position="377"/>
    </location>
</feature>
<protein>
    <recommendedName>
        <fullName evidence="3">N-acetylglucosamine-6-phosphate deacetylase</fullName>
        <ecNumber evidence="2">3.5.1.25</ecNumber>
    </recommendedName>
</protein>
<comment type="similarity">
    <text evidence="1 9">Belongs to the metallo-dependent hydrolases superfamily. NagA family.</text>
</comment>
<evidence type="ECO:0000256" key="4">
    <source>
        <dbReference type="ARBA" id="ARBA00022723"/>
    </source>
</evidence>
<accession>A0A942YID0</accession>
<dbReference type="PANTHER" id="PTHR11113:SF14">
    <property type="entry name" value="N-ACETYLGLUCOSAMINE-6-PHOSPHATE DEACETYLASE"/>
    <property type="match status" value="1"/>
</dbReference>
<comment type="caution">
    <text evidence="14">The sequence shown here is derived from an EMBL/GenBank/DDBJ whole genome shotgun (WGS) entry which is preliminary data.</text>
</comment>
<feature type="active site" description="Proton donor/acceptor" evidence="10">
    <location>
        <position position="280"/>
    </location>
</feature>
<evidence type="ECO:0000256" key="9">
    <source>
        <dbReference type="PIRNR" id="PIRNR038994"/>
    </source>
</evidence>
<evidence type="ECO:0000256" key="7">
    <source>
        <dbReference type="ARBA" id="ARBA00047647"/>
    </source>
</evidence>
<dbReference type="GO" id="GO:0006046">
    <property type="term" value="P:N-acetylglucosamine catabolic process"/>
    <property type="evidence" value="ECO:0007669"/>
    <property type="project" value="TreeGrafter"/>
</dbReference>
<feature type="binding site" evidence="11">
    <location>
        <position position="146"/>
    </location>
    <ligand>
        <name>substrate</name>
    </ligand>
</feature>
<dbReference type="Gene3D" id="2.30.40.10">
    <property type="entry name" value="Urease, subunit C, domain 1"/>
    <property type="match status" value="1"/>
</dbReference>
<organism evidence="14 15">
    <name type="scientific">Lederbergia citrisecunda</name>
    <dbReference type="NCBI Taxonomy" id="2833583"/>
    <lineage>
        <taxon>Bacteria</taxon>
        <taxon>Bacillati</taxon>
        <taxon>Bacillota</taxon>
        <taxon>Bacilli</taxon>
        <taxon>Bacillales</taxon>
        <taxon>Bacillaceae</taxon>
        <taxon>Lederbergia</taxon>
    </lineage>
</organism>
<dbReference type="CDD" id="cd00854">
    <property type="entry name" value="NagA"/>
    <property type="match status" value="1"/>
</dbReference>
<dbReference type="InterPro" id="IPR032466">
    <property type="entry name" value="Metal_Hydrolase"/>
</dbReference>
<evidence type="ECO:0000256" key="11">
    <source>
        <dbReference type="PIRSR" id="PIRSR038994-2"/>
    </source>
</evidence>
<evidence type="ECO:0000256" key="1">
    <source>
        <dbReference type="ARBA" id="ARBA00010716"/>
    </source>
</evidence>
<gene>
    <name evidence="14" type="primary">nagA</name>
    <name evidence="14" type="ORF">KHA93_00805</name>
</gene>
<feature type="binding site" evidence="12">
    <location>
        <position position="222"/>
    </location>
    <ligand>
        <name>Zn(2+)</name>
        <dbReference type="ChEBI" id="CHEBI:29105"/>
    </ligand>
</feature>
<evidence type="ECO:0000259" key="13">
    <source>
        <dbReference type="Pfam" id="PF01979"/>
    </source>
</evidence>
<dbReference type="SUPFAM" id="SSF51556">
    <property type="entry name" value="Metallo-dependent hydrolases"/>
    <property type="match status" value="1"/>
</dbReference>
<dbReference type="FunFam" id="3.20.20.140:FF:000004">
    <property type="entry name" value="N-acetylglucosamine-6-phosphate deacetylase"/>
    <property type="match status" value="1"/>
</dbReference>
<dbReference type="EMBL" id="JAGYPJ010000001">
    <property type="protein sequence ID" value="MBS4198198.1"/>
    <property type="molecule type" value="Genomic_DNA"/>
</dbReference>
<dbReference type="NCBIfam" id="TIGR00221">
    <property type="entry name" value="nagA"/>
    <property type="match status" value="1"/>
</dbReference>
<evidence type="ECO:0000313" key="15">
    <source>
        <dbReference type="Proteomes" id="UP000682713"/>
    </source>
</evidence>
<comment type="catalytic activity">
    <reaction evidence="7">
        <text>N-acetyl-D-glucosamine 6-phosphate + H2O = D-glucosamine 6-phosphate + acetate</text>
        <dbReference type="Rhea" id="RHEA:22936"/>
        <dbReference type="ChEBI" id="CHEBI:15377"/>
        <dbReference type="ChEBI" id="CHEBI:30089"/>
        <dbReference type="ChEBI" id="CHEBI:57513"/>
        <dbReference type="ChEBI" id="CHEBI:58725"/>
        <dbReference type="EC" id="3.5.1.25"/>
    </reaction>
</comment>
<dbReference type="Proteomes" id="UP000682713">
    <property type="component" value="Unassembled WGS sequence"/>
</dbReference>
<dbReference type="PANTHER" id="PTHR11113">
    <property type="entry name" value="N-ACETYLGLUCOSAMINE-6-PHOSPHATE DEACETYLASE"/>
    <property type="match status" value="1"/>
</dbReference>
<evidence type="ECO:0000256" key="5">
    <source>
        <dbReference type="ARBA" id="ARBA00022801"/>
    </source>
</evidence>
<keyword evidence="15" id="KW-1185">Reference proteome</keyword>
<evidence type="ECO:0000256" key="6">
    <source>
        <dbReference type="ARBA" id="ARBA00023277"/>
    </source>
</evidence>
<feature type="binding site" evidence="11">
    <location>
        <begin position="225"/>
        <end position="226"/>
    </location>
    <ligand>
        <name>substrate</name>
    </ligand>
</feature>
<dbReference type="Pfam" id="PF01979">
    <property type="entry name" value="Amidohydro_1"/>
    <property type="match status" value="1"/>
</dbReference>
<evidence type="ECO:0000256" key="2">
    <source>
        <dbReference type="ARBA" id="ARBA00011899"/>
    </source>
</evidence>
<evidence type="ECO:0000256" key="8">
    <source>
        <dbReference type="ARBA" id="ARBA00060590"/>
    </source>
</evidence>
<reference evidence="14 15" key="1">
    <citation type="submission" date="2021-05" db="EMBL/GenBank/DDBJ databases">
        <title>Novel Bacillus species.</title>
        <authorList>
            <person name="Liu G."/>
        </authorList>
    </citation>
    <scope>NUCLEOTIDE SEQUENCE [LARGE SCALE GENOMIC DNA]</scope>
    <source>
        <strain evidence="14 15">FJAT-49732</strain>
    </source>
</reference>
<dbReference type="PIRSF" id="PIRSF038994">
    <property type="entry name" value="NagA"/>
    <property type="match status" value="1"/>
</dbReference>
<dbReference type="InterPro" id="IPR011059">
    <property type="entry name" value="Metal-dep_hydrolase_composite"/>
</dbReference>
<dbReference type="SUPFAM" id="SSF51338">
    <property type="entry name" value="Composite domain of metallo-dependent hydrolases"/>
    <property type="match status" value="1"/>
</dbReference>
<evidence type="ECO:0000256" key="3">
    <source>
        <dbReference type="ARBA" id="ARBA00018029"/>
    </source>
</evidence>
<sequence length="387" mass="42205">MKNQEILFENARIFLLDRVIDQGWILVNENGTIEEIGEGSPENLNCDVIVDVKGNCIIPGFIDVHMHGGNGYSFMDGSYESLAEISSFHAKHGTTSFLATTSTASKENIIKALNCASESYKKGMPGADLVGVHLEGPFINEKRSGAQEKSDIRLPSIEEIDQFLQASNNLIKLVTLAPEVENGFEAVKYFNDQGVTVSIGHSDANFQEVLESIKCGATHTTHHFNGMSPLHHREPGVAGAGMALKELTTEIIADGIHVHPEMVKLLFDVKGVWNTCAITDAVFCAGLPDGEYERVFVTKGQVYLSDGSTLAGSTLTMIQSLKNVISFTGYSLFDVLPSYTLVPARQAKIDHLKGSIEKGKDADFLIVDDEISILSTYVKGIEVYRQS</sequence>
<feature type="binding site" evidence="11">
    <location>
        <begin position="310"/>
        <end position="312"/>
    </location>
    <ligand>
        <name>substrate</name>
    </ligand>
</feature>
<feature type="binding site" evidence="12">
    <location>
        <position position="201"/>
    </location>
    <ligand>
        <name>Zn(2+)</name>
        <dbReference type="ChEBI" id="CHEBI:29105"/>
    </ligand>
</feature>
<name>A0A942YID0_9BACI</name>
<evidence type="ECO:0000313" key="14">
    <source>
        <dbReference type="EMBL" id="MBS4198198.1"/>
    </source>
</evidence>
<evidence type="ECO:0000256" key="12">
    <source>
        <dbReference type="PIRSR" id="PIRSR038994-3"/>
    </source>
</evidence>
<dbReference type="GO" id="GO:0046872">
    <property type="term" value="F:metal ion binding"/>
    <property type="evidence" value="ECO:0007669"/>
    <property type="project" value="UniProtKB-KW"/>
</dbReference>
<feature type="binding site" evidence="11">
    <location>
        <position position="233"/>
    </location>
    <ligand>
        <name>substrate</name>
    </ligand>
</feature>
<dbReference type="RefSeq" id="WP_213108979.1">
    <property type="nucleotide sequence ID" value="NZ_JAGYPJ010000001.1"/>
</dbReference>
<dbReference type="AlphaFoldDB" id="A0A942YID0"/>
<dbReference type="InterPro" id="IPR006680">
    <property type="entry name" value="Amidohydro-rel"/>
</dbReference>
<proteinExistence type="inferred from homology"/>
<dbReference type="InterPro" id="IPR003764">
    <property type="entry name" value="GlcNAc_6-P_deAcase"/>
</dbReference>